<accession>G3HTX3</accession>
<evidence type="ECO:0000313" key="1">
    <source>
        <dbReference type="EMBL" id="EGW04685.1"/>
    </source>
</evidence>
<dbReference type="PANTHER" id="PTHR46766:SF1">
    <property type="entry name" value="GLUTAMINE-RICH PROTEIN 2"/>
    <property type="match status" value="1"/>
</dbReference>
<dbReference type="PANTHER" id="PTHR46766">
    <property type="entry name" value="GLUTAMINE-RICH PROTEIN 2"/>
    <property type="match status" value="1"/>
</dbReference>
<sequence>MERSVGRLRSMHSKMLMDIEKVQIHFGGSVKASSQMIRELLHAQCLSHPCYKR</sequence>
<dbReference type="AlphaFoldDB" id="G3HTX3"/>
<dbReference type="EMBL" id="JH000721">
    <property type="protein sequence ID" value="EGW04685.1"/>
    <property type="molecule type" value="Genomic_DNA"/>
</dbReference>
<reference evidence="2" key="1">
    <citation type="journal article" date="2011" name="Nat. Biotechnol.">
        <title>The genomic sequence of the Chinese hamster ovary (CHO)-K1 cell line.</title>
        <authorList>
            <person name="Xu X."/>
            <person name="Nagarajan H."/>
            <person name="Lewis N.E."/>
            <person name="Pan S."/>
            <person name="Cai Z."/>
            <person name="Liu X."/>
            <person name="Chen W."/>
            <person name="Xie M."/>
            <person name="Wang W."/>
            <person name="Hammond S."/>
            <person name="Andersen M.R."/>
            <person name="Neff N."/>
            <person name="Passarelli B."/>
            <person name="Koh W."/>
            <person name="Fan H.C."/>
            <person name="Wang J."/>
            <person name="Gui Y."/>
            <person name="Lee K.H."/>
            <person name="Betenbaugh M.J."/>
            <person name="Quake S.R."/>
            <person name="Famili I."/>
            <person name="Palsson B.O."/>
            <person name="Wang J."/>
        </authorList>
    </citation>
    <scope>NUCLEOTIDE SEQUENCE [LARGE SCALE GENOMIC DNA]</scope>
    <source>
        <strain evidence="2">CHO K1 cell line</strain>
    </source>
</reference>
<name>G3HTX3_CRIGR</name>
<dbReference type="Proteomes" id="UP000001075">
    <property type="component" value="Unassembled WGS sequence"/>
</dbReference>
<evidence type="ECO:0000313" key="2">
    <source>
        <dbReference type="Proteomes" id="UP000001075"/>
    </source>
</evidence>
<organism evidence="1 2">
    <name type="scientific">Cricetulus griseus</name>
    <name type="common">Chinese hamster</name>
    <name type="synonym">Cricetulus barabensis griseus</name>
    <dbReference type="NCBI Taxonomy" id="10029"/>
    <lineage>
        <taxon>Eukaryota</taxon>
        <taxon>Metazoa</taxon>
        <taxon>Chordata</taxon>
        <taxon>Craniata</taxon>
        <taxon>Vertebrata</taxon>
        <taxon>Euteleostomi</taxon>
        <taxon>Mammalia</taxon>
        <taxon>Eutheria</taxon>
        <taxon>Euarchontoglires</taxon>
        <taxon>Glires</taxon>
        <taxon>Rodentia</taxon>
        <taxon>Myomorpha</taxon>
        <taxon>Muroidea</taxon>
        <taxon>Cricetidae</taxon>
        <taxon>Cricetinae</taxon>
        <taxon>Cricetulus</taxon>
    </lineage>
</organism>
<dbReference type="GO" id="GO:0036126">
    <property type="term" value="C:sperm flagellum"/>
    <property type="evidence" value="ECO:0007669"/>
    <property type="project" value="TreeGrafter"/>
</dbReference>
<dbReference type="InParanoid" id="G3HTX3"/>
<dbReference type="STRING" id="10029.G3HTX3"/>
<protein>
    <submittedName>
        <fullName evidence="1">Glutamine-rich protein 2</fullName>
    </submittedName>
</protein>
<proteinExistence type="predicted"/>
<dbReference type="GO" id="GO:0030031">
    <property type="term" value="P:cell projection assembly"/>
    <property type="evidence" value="ECO:0007669"/>
    <property type="project" value="TreeGrafter"/>
</dbReference>
<gene>
    <name evidence="1" type="ORF">I79_014353</name>
</gene>
<dbReference type="GO" id="GO:0030317">
    <property type="term" value="P:flagellated sperm motility"/>
    <property type="evidence" value="ECO:0007669"/>
    <property type="project" value="TreeGrafter"/>
</dbReference>